<dbReference type="AlphaFoldDB" id="A0A1I6KKK9"/>
<evidence type="ECO:0000313" key="8">
    <source>
        <dbReference type="EMBL" id="SFR91737.1"/>
    </source>
</evidence>
<evidence type="ECO:0000256" key="4">
    <source>
        <dbReference type="ARBA" id="ARBA00023125"/>
    </source>
</evidence>
<dbReference type="NCBIfam" id="NF040570">
    <property type="entry name" value="guided_TnpB"/>
    <property type="match status" value="1"/>
</dbReference>
<evidence type="ECO:0000256" key="1">
    <source>
        <dbReference type="ARBA" id="ARBA00008761"/>
    </source>
</evidence>
<dbReference type="InterPro" id="IPR010095">
    <property type="entry name" value="Cas12f1-like_TNB"/>
</dbReference>
<keyword evidence="3" id="KW-0815">Transposition</keyword>
<dbReference type="PANTHER" id="PTHR30405">
    <property type="entry name" value="TRANSPOSASE"/>
    <property type="match status" value="1"/>
</dbReference>
<comment type="similarity">
    <text evidence="1">In the C-terminal section; belongs to the transposase 35 family.</text>
</comment>
<feature type="domain" description="Probable transposase IS891/IS1136/IS1341" evidence="6">
    <location>
        <begin position="178"/>
        <end position="263"/>
    </location>
</feature>
<dbReference type="InterPro" id="IPR051399">
    <property type="entry name" value="RNA-guided_DNA_endo/Transpos"/>
</dbReference>
<sequence>MPDEEYRTAVTRLELSQSSRQLLEQTISEWRRGCNIAVDAAWGIDDLSSRRVQSIAYDRIRERTELKSQHAVLATHHAAEAMRSCVEQLGYRSGTSPTFSSPTIKYDPRTMTLFEDGTVSLTTLGSRVRCSLALPEESNGYQFTFLDDDAWSLKQSTLTIRGGTFYLHLGFRRAISASESTAEDGAVLGVDLGLENIAVTSTARFFSGSELRHRRREFSRIRRRIRQTRTRSAYRTLSRLSGREERYARDVLHSVANGIVEEALRYQCQVIAFESLEGIRDRIPEASFFHQWAFRQLQKFVQYKAESHDISVVTVDPANTSLKCADCGYSASANRPTRNHFQCEKCGTEANADYNAAKNVGLRYVRRGLQSSRRTGASRCALKSGTVTPNGNFAPYHDGFEAEFTDKVAIS</sequence>
<evidence type="ECO:0000256" key="2">
    <source>
        <dbReference type="ARBA" id="ARBA00011044"/>
    </source>
</evidence>
<dbReference type="Pfam" id="PF01385">
    <property type="entry name" value="OrfB_IS605"/>
    <property type="match status" value="1"/>
</dbReference>
<comment type="similarity">
    <text evidence="2">In the N-terminal section; belongs to the transposase 2 family.</text>
</comment>
<evidence type="ECO:0000259" key="6">
    <source>
        <dbReference type="Pfam" id="PF01385"/>
    </source>
</evidence>
<feature type="domain" description="Cas12f1-like TNB" evidence="7">
    <location>
        <begin position="294"/>
        <end position="360"/>
    </location>
</feature>
<organism evidence="8 9">
    <name type="scientific">Halomicrobium zhouii</name>
    <dbReference type="NCBI Taxonomy" id="767519"/>
    <lineage>
        <taxon>Archaea</taxon>
        <taxon>Methanobacteriati</taxon>
        <taxon>Methanobacteriota</taxon>
        <taxon>Stenosarchaea group</taxon>
        <taxon>Halobacteria</taxon>
        <taxon>Halobacteriales</taxon>
        <taxon>Haloarculaceae</taxon>
        <taxon>Halomicrobium</taxon>
    </lineage>
</organism>
<name>A0A1I6KKK9_9EURY</name>
<protein>
    <submittedName>
        <fullName evidence="8">Transposase, IS605 OrfB family, central region</fullName>
    </submittedName>
</protein>
<keyword evidence="5" id="KW-0233">DNA recombination</keyword>
<dbReference type="GO" id="GO:0003677">
    <property type="term" value="F:DNA binding"/>
    <property type="evidence" value="ECO:0007669"/>
    <property type="project" value="UniProtKB-KW"/>
</dbReference>
<dbReference type="Pfam" id="PF07282">
    <property type="entry name" value="Cas12f1-like_TNB"/>
    <property type="match status" value="1"/>
</dbReference>
<accession>A0A1I6KKK9</accession>
<evidence type="ECO:0000313" key="9">
    <source>
        <dbReference type="Proteomes" id="UP000199062"/>
    </source>
</evidence>
<dbReference type="NCBIfam" id="TIGR01766">
    <property type="entry name" value="IS200/IS605 family accessory protein TnpB-like domain"/>
    <property type="match status" value="1"/>
</dbReference>
<evidence type="ECO:0000256" key="5">
    <source>
        <dbReference type="ARBA" id="ARBA00023172"/>
    </source>
</evidence>
<keyword evidence="4" id="KW-0238">DNA-binding</keyword>
<dbReference type="PANTHER" id="PTHR30405:SF26">
    <property type="entry name" value="TRANSPOSASE, PROBABLY IS605-TNPB FAMILY"/>
    <property type="match status" value="1"/>
</dbReference>
<reference evidence="8 9" key="1">
    <citation type="submission" date="2016-10" db="EMBL/GenBank/DDBJ databases">
        <authorList>
            <person name="de Groot N.N."/>
        </authorList>
    </citation>
    <scope>NUCLEOTIDE SEQUENCE [LARGE SCALE GENOMIC DNA]</scope>
    <source>
        <strain evidence="8 9">CGMCC 1.10457</strain>
    </source>
</reference>
<dbReference type="GO" id="GO:0032196">
    <property type="term" value="P:transposition"/>
    <property type="evidence" value="ECO:0007669"/>
    <property type="project" value="UniProtKB-KW"/>
</dbReference>
<dbReference type="InterPro" id="IPR001959">
    <property type="entry name" value="Transposase"/>
</dbReference>
<dbReference type="OrthoDB" id="168528at2157"/>
<evidence type="ECO:0000259" key="7">
    <source>
        <dbReference type="Pfam" id="PF07282"/>
    </source>
</evidence>
<dbReference type="EMBL" id="FOZK01000001">
    <property type="protein sequence ID" value="SFR91737.1"/>
    <property type="molecule type" value="Genomic_DNA"/>
</dbReference>
<gene>
    <name evidence="8" type="ORF">SAMN05216559_0962</name>
</gene>
<dbReference type="RefSeq" id="WP_089814374.1">
    <property type="nucleotide sequence ID" value="NZ_FOZK01000001.1"/>
</dbReference>
<evidence type="ECO:0000256" key="3">
    <source>
        <dbReference type="ARBA" id="ARBA00022578"/>
    </source>
</evidence>
<dbReference type="Proteomes" id="UP000199062">
    <property type="component" value="Unassembled WGS sequence"/>
</dbReference>
<proteinExistence type="inferred from homology"/>
<dbReference type="GO" id="GO:0006310">
    <property type="term" value="P:DNA recombination"/>
    <property type="evidence" value="ECO:0007669"/>
    <property type="project" value="UniProtKB-KW"/>
</dbReference>
<keyword evidence="9" id="KW-1185">Reference proteome</keyword>
<dbReference type="STRING" id="767519.SAMN05216559_0962"/>